<reference evidence="2" key="2">
    <citation type="submission" date="2021-01" db="UniProtKB">
        <authorList>
            <consortium name="EnsemblPlants"/>
        </authorList>
    </citation>
    <scope>IDENTIFICATION</scope>
</reference>
<name>A0A7N2N616_QUELO</name>
<sequence>MIKQYDYSIPIKDLVFDHVSLWVQVHDIPIKYLSREVAEKLCEAAGEVNKKSSLMEVDHGNVMRIRVRVNTTLPLCRGRIFTLDNGWKGWLDKETMNKGDYYEKKIKEIDAELMRFDLEEELKSGRVLKKETDSALNGETDNCGVLSNQVKHRLATCEESNKEKLNHVISDEGNPSAQVTNVPGKSLVVAASSNSTWKIIVRKEVNTINIVPPLTVLKRLGAKIFDVELPRKKKQVSQDDQNTKIELAVADNQQHQEQ</sequence>
<dbReference type="AlphaFoldDB" id="A0A7N2N616"/>
<feature type="region of interest" description="Disordered" evidence="1">
    <location>
        <begin position="233"/>
        <end position="258"/>
    </location>
</feature>
<reference evidence="2 3" key="1">
    <citation type="journal article" date="2016" name="G3 (Bethesda)">
        <title>First Draft Assembly and Annotation of the Genome of a California Endemic Oak Quercus lobata Nee (Fagaceae).</title>
        <authorList>
            <person name="Sork V.L."/>
            <person name="Fitz-Gibbon S.T."/>
            <person name="Puiu D."/>
            <person name="Crepeau M."/>
            <person name="Gugger P.F."/>
            <person name="Sherman R."/>
            <person name="Stevens K."/>
            <person name="Langley C.H."/>
            <person name="Pellegrini M."/>
            <person name="Salzberg S.L."/>
        </authorList>
    </citation>
    <scope>NUCLEOTIDE SEQUENCE [LARGE SCALE GENOMIC DNA]</scope>
    <source>
        <strain evidence="2 3">cv. SW786</strain>
    </source>
</reference>
<dbReference type="EMBL" id="LRBV02000012">
    <property type="status" value="NOT_ANNOTATED_CDS"/>
    <property type="molecule type" value="Genomic_DNA"/>
</dbReference>
<dbReference type="Gramene" id="QL12p035762:mrna">
    <property type="protein sequence ID" value="QL12p035762:mrna"/>
    <property type="gene ID" value="QL12p035762"/>
</dbReference>
<proteinExistence type="predicted"/>
<evidence type="ECO:0008006" key="4">
    <source>
        <dbReference type="Google" id="ProtNLM"/>
    </source>
</evidence>
<dbReference type="Proteomes" id="UP000594261">
    <property type="component" value="Chromosome 12"/>
</dbReference>
<evidence type="ECO:0000256" key="1">
    <source>
        <dbReference type="SAM" id="MobiDB-lite"/>
    </source>
</evidence>
<keyword evidence="3" id="KW-1185">Reference proteome</keyword>
<evidence type="ECO:0000313" key="2">
    <source>
        <dbReference type="EnsemblPlants" id="QL12p035762:mrna"/>
    </source>
</evidence>
<accession>A0A7N2N616</accession>
<dbReference type="EnsemblPlants" id="QL12p035762:mrna">
    <property type="protein sequence ID" value="QL12p035762:mrna"/>
    <property type="gene ID" value="QL12p035762"/>
</dbReference>
<dbReference type="InParanoid" id="A0A7N2N616"/>
<evidence type="ECO:0000313" key="3">
    <source>
        <dbReference type="Proteomes" id="UP000594261"/>
    </source>
</evidence>
<protein>
    <recommendedName>
        <fullName evidence="4">DUF4283 domain-containing protein</fullName>
    </recommendedName>
</protein>
<organism evidence="2 3">
    <name type="scientific">Quercus lobata</name>
    <name type="common">Valley oak</name>
    <dbReference type="NCBI Taxonomy" id="97700"/>
    <lineage>
        <taxon>Eukaryota</taxon>
        <taxon>Viridiplantae</taxon>
        <taxon>Streptophyta</taxon>
        <taxon>Embryophyta</taxon>
        <taxon>Tracheophyta</taxon>
        <taxon>Spermatophyta</taxon>
        <taxon>Magnoliopsida</taxon>
        <taxon>eudicotyledons</taxon>
        <taxon>Gunneridae</taxon>
        <taxon>Pentapetalae</taxon>
        <taxon>rosids</taxon>
        <taxon>fabids</taxon>
        <taxon>Fagales</taxon>
        <taxon>Fagaceae</taxon>
        <taxon>Quercus</taxon>
    </lineage>
</organism>